<feature type="transmembrane region" description="Helical" evidence="1">
    <location>
        <begin position="114"/>
        <end position="133"/>
    </location>
</feature>
<evidence type="ECO:0000313" key="3">
    <source>
        <dbReference type="Proteomes" id="UP000235050"/>
    </source>
</evidence>
<organism evidence="2 3">
    <name type="scientific">Bifidobacterium margollesii</name>
    <dbReference type="NCBI Taxonomy" id="2020964"/>
    <lineage>
        <taxon>Bacteria</taxon>
        <taxon>Bacillati</taxon>
        <taxon>Actinomycetota</taxon>
        <taxon>Actinomycetes</taxon>
        <taxon>Bifidobacteriales</taxon>
        <taxon>Bifidobacteriaceae</taxon>
        <taxon>Bifidobacterium</taxon>
    </lineage>
</organism>
<keyword evidence="1" id="KW-1133">Transmembrane helix</keyword>
<feature type="transmembrane region" description="Helical" evidence="1">
    <location>
        <begin position="12"/>
        <end position="39"/>
    </location>
</feature>
<evidence type="ECO:0000313" key="2">
    <source>
        <dbReference type="EMBL" id="PLS31198.1"/>
    </source>
</evidence>
<feature type="transmembrane region" description="Helical" evidence="1">
    <location>
        <begin position="188"/>
        <end position="210"/>
    </location>
</feature>
<dbReference type="EMBL" id="NMWU01000015">
    <property type="protein sequence ID" value="PLS31198.1"/>
    <property type="molecule type" value="Genomic_DNA"/>
</dbReference>
<feature type="transmembrane region" description="Helical" evidence="1">
    <location>
        <begin position="519"/>
        <end position="541"/>
    </location>
</feature>
<comment type="caution">
    <text evidence="2">The sequence shown here is derived from an EMBL/GenBank/DDBJ whole genome shotgun (WGS) entry which is preliminary data.</text>
</comment>
<feature type="transmembrane region" description="Helical" evidence="1">
    <location>
        <begin position="216"/>
        <end position="233"/>
    </location>
</feature>
<feature type="transmembrane region" description="Helical" evidence="1">
    <location>
        <begin position="89"/>
        <end position="107"/>
    </location>
</feature>
<proteinExistence type="predicted"/>
<evidence type="ECO:0000256" key="1">
    <source>
        <dbReference type="SAM" id="Phobius"/>
    </source>
</evidence>
<name>A0A2N5JAG4_9BIFI</name>
<dbReference type="Proteomes" id="UP000235050">
    <property type="component" value="Unassembled WGS sequence"/>
</dbReference>
<feature type="transmembrane region" description="Helical" evidence="1">
    <location>
        <begin position="245"/>
        <end position="262"/>
    </location>
</feature>
<keyword evidence="1" id="KW-0472">Membrane</keyword>
<feature type="transmembrane region" description="Helical" evidence="1">
    <location>
        <begin position="553"/>
        <end position="572"/>
    </location>
</feature>
<gene>
    <name evidence="2" type="ORF">Uis1B_0942</name>
</gene>
<dbReference type="AlphaFoldDB" id="A0A2N5JAG4"/>
<protein>
    <submittedName>
        <fullName evidence="2">Uncharacterized protein</fullName>
    </submittedName>
</protein>
<sequence>MFRHSVEDHRQIRSAIIMMFLGIATIGRLAMSLTLHMWFPYSQLADDWLLMSYSLPWYEHSTSHYKLAKNQGFSFWIRIIHATGINVDVMYFMLWLCAAALTALAMHRFFRTRWLTIFSYLYVLWNPLAFEFWSGTRVYRNSVFAPFMFILLALLILYLTAFGPWFSQRPTYRFTTAADFSPDGRRRNLLQGIALIIFFAVIGLVFSLVYDLKEDSIWLIPMFVVIIGIKVIESIRMKAPWLTKATTILLCIVPLIVSFAGIQTIKFANYQRFGVYLLNTRTTGEVAGFISRIYQIDSPNQNQKIWTPVDSIDRAFAASPTLRQYPQIQHFVEHNDFAFPNIHERPLTGDYISWQMLAALNATIGMDDERQVQDLFRQANTEIDAAFASGALPRTHKISLTKSLVPRTPEEITGLVAPSIRYYVNALTLTSQYRVSIGENDDVDYNNPKSWIGLQQLNIDLQNPNPQVIPWFSADDARLVARNIVRMYRLVNAAMVLAFAVIFIGAIHDGIRRRALHQWKYLALSLCLFSYAFVYTFFAYWYAQYLENPNTTFFYITGLIMPLLCIGLLIGLGAPKNPHGNLDTGIPPATYRSNRRARIVRGKAMISRTPDRG</sequence>
<accession>A0A2N5JAG4</accession>
<keyword evidence="1" id="KW-0812">Transmembrane</keyword>
<keyword evidence="3" id="KW-1185">Reference proteome</keyword>
<feature type="transmembrane region" description="Helical" evidence="1">
    <location>
        <begin position="145"/>
        <end position="167"/>
    </location>
</feature>
<reference evidence="2 3" key="1">
    <citation type="submission" date="2017-07" db="EMBL/GenBank/DDBJ databases">
        <title>Bifidobacterium novel species.</title>
        <authorList>
            <person name="Lugli G.A."/>
            <person name="Milani C."/>
            <person name="Duranti S."/>
            <person name="Mangifesta M."/>
        </authorList>
    </citation>
    <scope>NUCLEOTIDE SEQUENCE [LARGE SCALE GENOMIC DNA]</scope>
    <source>
        <strain evidence="3">Uis1B</strain>
    </source>
</reference>
<feature type="transmembrane region" description="Helical" evidence="1">
    <location>
        <begin position="487"/>
        <end position="507"/>
    </location>
</feature>